<dbReference type="RefSeq" id="WP_163235080.1">
    <property type="nucleotide sequence ID" value="NZ_CP048617.1"/>
</dbReference>
<reference evidence="1 2" key="1">
    <citation type="submission" date="2020-02" db="EMBL/GenBank/DDBJ databases">
        <title>Thermophilic hydrogen producing bacteria, Caloranaerobacter azorensis.</title>
        <authorList>
            <person name="Baek K."/>
        </authorList>
    </citation>
    <scope>NUCLEOTIDE SEQUENCE [LARGE SCALE GENOMIC DNA]</scope>
    <source>
        <strain evidence="1 2">T3-1</strain>
    </source>
</reference>
<dbReference type="EMBL" id="CP048617">
    <property type="protein sequence ID" value="QIB27215.1"/>
    <property type="molecule type" value="Genomic_DNA"/>
</dbReference>
<evidence type="ECO:0000313" key="2">
    <source>
        <dbReference type="Proteomes" id="UP000464452"/>
    </source>
</evidence>
<dbReference type="KEGG" id="cazo:G3A45_07915"/>
<dbReference type="AlphaFoldDB" id="A0A6P1YG95"/>
<proteinExistence type="predicted"/>
<dbReference type="Proteomes" id="UP000464452">
    <property type="component" value="Chromosome"/>
</dbReference>
<evidence type="ECO:0000313" key="1">
    <source>
        <dbReference type="EMBL" id="QIB27215.1"/>
    </source>
</evidence>
<organism evidence="1 2">
    <name type="scientific">Caloranaerobacter azorensis</name>
    <dbReference type="NCBI Taxonomy" id="116090"/>
    <lineage>
        <taxon>Bacteria</taxon>
        <taxon>Bacillati</taxon>
        <taxon>Bacillota</taxon>
        <taxon>Tissierellia</taxon>
        <taxon>Tissierellales</taxon>
        <taxon>Thermohalobacteraceae</taxon>
        <taxon>Caloranaerobacter</taxon>
    </lineage>
</organism>
<accession>A0A6P1YG95</accession>
<gene>
    <name evidence="1" type="ORF">G3A45_07915</name>
</gene>
<protein>
    <submittedName>
        <fullName evidence="1">Uncharacterized protein</fullName>
    </submittedName>
</protein>
<name>A0A6P1YG95_9FIRM</name>
<sequence>MHVVESTYSKNQVIRGQVFGRNFQYRPKSDREVIKETKRTVRKFVKENPNEASNIANAIRGVAGFVVGHGTNKIIGKIAPAANKVANKIINGPIGAATASVATGMISDERVINSVAIPLNVNGERTAKRMLKEYVKLTSDKKEKDYSAEYLSRKTSITDLARAAKKISKYLLNKRKLKH</sequence>